<dbReference type="PANTHER" id="PTHR23139">
    <property type="entry name" value="RNA-BINDING PROTEIN"/>
    <property type="match status" value="1"/>
</dbReference>
<dbReference type="SUPFAM" id="SSF54928">
    <property type="entry name" value="RNA-binding domain, RBD"/>
    <property type="match status" value="2"/>
</dbReference>
<dbReference type="CDD" id="cd12232">
    <property type="entry name" value="RRM3_U2AF65"/>
    <property type="match status" value="1"/>
</dbReference>
<dbReference type="Gene3D" id="3.30.70.330">
    <property type="match status" value="3"/>
</dbReference>
<dbReference type="InterPro" id="IPR012677">
    <property type="entry name" value="Nucleotide-bd_a/b_plait_sf"/>
</dbReference>
<dbReference type="Pfam" id="PF00076">
    <property type="entry name" value="RRM_1"/>
    <property type="match status" value="1"/>
</dbReference>
<dbReference type="GO" id="GO:0008380">
    <property type="term" value="P:RNA splicing"/>
    <property type="evidence" value="ECO:0007669"/>
    <property type="project" value="UniProtKB-KW"/>
</dbReference>
<dbReference type="CDD" id="cd12231">
    <property type="entry name" value="RRM2_U2AF65"/>
    <property type="match status" value="1"/>
</dbReference>
<keyword evidence="12" id="KW-1185">Reference proteome</keyword>
<evidence type="ECO:0000259" key="10">
    <source>
        <dbReference type="PROSITE" id="PS50102"/>
    </source>
</evidence>
<sequence length="403" mass="44244">MGGGDVDHGVEGIRREFNRLSIQPQATTDEEQFDYPFFIEEQTMTQLFDPFVNNSLARYLEGTRYARRVSVGGLPPSANEQTVAIFFNQAMAAIGGNTAGPGDAVVDVDMIHDRGFALVEMRLTEEASNAMALDGILFEGVPLKIRRPPGYKPSEAAALGPSMPSRYLNLAAVGLTPGSVEGLKGPDRICVSGLPKYLTEAQVRELLESFGPLRGFDLVKDWGTGDSMGHAYCVYQNSSVTDIACASLNGMRLHDNTLTVGRAKQRASQHQPEVETILLGLMAEQQAQLQQVMFGLVPTPTKVVCLLQVLTADELKHDKDYEEIMEHMRLEACRYGNLVKVVIPRPDSSGQLVAGVGKVFFEYADIDSAIKAKTAFCEWKFDGNPVFSVYYPEIKFANLEFDG</sequence>
<evidence type="ECO:0000256" key="3">
    <source>
        <dbReference type="ARBA" id="ARBA00022664"/>
    </source>
</evidence>
<dbReference type="NCBIfam" id="TIGR01642">
    <property type="entry name" value="U2AF_lg"/>
    <property type="match status" value="1"/>
</dbReference>
<evidence type="ECO:0000256" key="8">
    <source>
        <dbReference type="PROSITE-ProRule" id="PRU00176"/>
    </source>
</evidence>
<dbReference type="InterPro" id="IPR000504">
    <property type="entry name" value="RRM_dom"/>
</dbReference>
<dbReference type="AlphaFoldDB" id="A0A8T0PR38"/>
<dbReference type="OrthoDB" id="10266058at2759"/>
<dbReference type="InterPro" id="IPR035979">
    <property type="entry name" value="RBD_domain_sf"/>
</dbReference>
<evidence type="ECO:0000256" key="7">
    <source>
        <dbReference type="ARBA" id="ARBA00023242"/>
    </source>
</evidence>
<dbReference type="GO" id="GO:0005634">
    <property type="term" value="C:nucleus"/>
    <property type="evidence" value="ECO:0007669"/>
    <property type="project" value="UniProtKB-SubCell"/>
</dbReference>
<dbReference type="InterPro" id="IPR006529">
    <property type="entry name" value="U2AF_lg"/>
</dbReference>
<protein>
    <recommendedName>
        <fullName evidence="9">Splicing factor U2af large subunit</fullName>
    </recommendedName>
    <alternativeName>
        <fullName evidence="9">U2 auxiliary factor 65 kDa subunit</fullName>
    </alternativeName>
    <alternativeName>
        <fullName evidence="9">U2 small nuclear ribonucleoprotein auxiliary factor large subunit (U2 snRNP auxiliary factor large subunit)</fullName>
    </alternativeName>
</protein>
<dbReference type="EMBL" id="CM029051">
    <property type="protein sequence ID" value="KAG2564140.1"/>
    <property type="molecule type" value="Genomic_DNA"/>
</dbReference>
<name>A0A8T0PR38_PANVG</name>
<dbReference type="Proteomes" id="UP000823388">
    <property type="component" value="Chromosome 8K"/>
</dbReference>
<dbReference type="CDD" id="cd12230">
    <property type="entry name" value="RRM1_U2AF65"/>
    <property type="match status" value="1"/>
</dbReference>
<evidence type="ECO:0000256" key="6">
    <source>
        <dbReference type="ARBA" id="ARBA00023187"/>
    </source>
</evidence>
<feature type="domain" description="RRM" evidence="10">
    <location>
        <begin position="187"/>
        <end position="265"/>
    </location>
</feature>
<keyword evidence="4" id="KW-0677">Repeat</keyword>
<keyword evidence="7 9" id="KW-0539">Nucleus</keyword>
<accession>A0A8T0PR38</accession>
<dbReference type="FunFam" id="3.30.70.330:FF:000097">
    <property type="entry name" value="U2 snRNP auxiliary factor large subunit"/>
    <property type="match status" value="1"/>
</dbReference>
<dbReference type="SMART" id="SM00360">
    <property type="entry name" value="RRM"/>
    <property type="match status" value="2"/>
</dbReference>
<evidence type="ECO:0000313" key="11">
    <source>
        <dbReference type="EMBL" id="KAG2564140.1"/>
    </source>
</evidence>
<organism evidence="11 12">
    <name type="scientific">Panicum virgatum</name>
    <name type="common">Blackwell switchgrass</name>
    <dbReference type="NCBI Taxonomy" id="38727"/>
    <lineage>
        <taxon>Eukaryota</taxon>
        <taxon>Viridiplantae</taxon>
        <taxon>Streptophyta</taxon>
        <taxon>Embryophyta</taxon>
        <taxon>Tracheophyta</taxon>
        <taxon>Spermatophyta</taxon>
        <taxon>Magnoliopsida</taxon>
        <taxon>Liliopsida</taxon>
        <taxon>Poales</taxon>
        <taxon>Poaceae</taxon>
        <taxon>PACMAD clade</taxon>
        <taxon>Panicoideae</taxon>
        <taxon>Panicodae</taxon>
        <taxon>Paniceae</taxon>
        <taxon>Panicinae</taxon>
        <taxon>Panicum</taxon>
        <taxon>Panicum sect. Hiantes</taxon>
    </lineage>
</organism>
<keyword evidence="6 9" id="KW-0508">mRNA splicing</keyword>
<gene>
    <name evidence="11" type="ORF">PVAP13_8KG329130</name>
</gene>
<evidence type="ECO:0000256" key="2">
    <source>
        <dbReference type="ARBA" id="ARBA00010269"/>
    </source>
</evidence>
<evidence type="ECO:0000256" key="9">
    <source>
        <dbReference type="RuleBase" id="RU364135"/>
    </source>
</evidence>
<comment type="subcellular location">
    <subcellularLocation>
        <location evidence="1 9">Nucleus</location>
    </subcellularLocation>
</comment>
<dbReference type="GO" id="GO:0003723">
    <property type="term" value="F:RNA binding"/>
    <property type="evidence" value="ECO:0007669"/>
    <property type="project" value="UniProtKB-UniRule"/>
</dbReference>
<proteinExistence type="inferred from homology"/>
<comment type="similarity">
    <text evidence="2 9">Belongs to the splicing factor SR family.</text>
</comment>
<dbReference type="FunFam" id="3.30.70.330:FF:000057">
    <property type="entry name" value="U2 snRNP auxiliary factor large subunit"/>
    <property type="match status" value="1"/>
</dbReference>
<comment type="caution">
    <text evidence="11">The sequence shown here is derived from an EMBL/GenBank/DDBJ whole genome shotgun (WGS) entry which is preliminary data.</text>
</comment>
<evidence type="ECO:0000256" key="4">
    <source>
        <dbReference type="ARBA" id="ARBA00022737"/>
    </source>
</evidence>
<feature type="domain" description="RRM" evidence="10">
    <location>
        <begin position="67"/>
        <end position="150"/>
    </location>
</feature>
<dbReference type="GO" id="GO:0006397">
    <property type="term" value="P:mRNA processing"/>
    <property type="evidence" value="ECO:0007669"/>
    <property type="project" value="UniProtKB-KW"/>
</dbReference>
<evidence type="ECO:0000256" key="5">
    <source>
        <dbReference type="ARBA" id="ARBA00022884"/>
    </source>
</evidence>
<evidence type="ECO:0000313" key="12">
    <source>
        <dbReference type="Proteomes" id="UP000823388"/>
    </source>
</evidence>
<evidence type="ECO:0000256" key="1">
    <source>
        <dbReference type="ARBA" id="ARBA00004123"/>
    </source>
</evidence>
<comment type="function">
    <text evidence="9">Necessary for the splicing of pre-mRNA.</text>
</comment>
<reference evidence="11" key="1">
    <citation type="submission" date="2020-05" db="EMBL/GenBank/DDBJ databases">
        <title>WGS assembly of Panicum virgatum.</title>
        <authorList>
            <person name="Lovell J.T."/>
            <person name="Jenkins J."/>
            <person name="Shu S."/>
            <person name="Juenger T.E."/>
            <person name="Schmutz J."/>
        </authorList>
    </citation>
    <scope>NUCLEOTIDE SEQUENCE</scope>
    <source>
        <strain evidence="11">AP13</strain>
    </source>
</reference>
<keyword evidence="3 9" id="KW-0507">mRNA processing</keyword>
<keyword evidence="5 8" id="KW-0694">RNA-binding</keyword>
<dbReference type="PROSITE" id="PS50102">
    <property type="entry name" value="RRM"/>
    <property type="match status" value="2"/>
</dbReference>